<dbReference type="RefSeq" id="WP_193918647.1">
    <property type="nucleotide sequence ID" value="NZ_JADEWL010000016.1"/>
</dbReference>
<name>A0A8J7F3I7_9CYAN</name>
<dbReference type="EMBL" id="JADEWL010000016">
    <property type="protein sequence ID" value="MBE9212570.1"/>
    <property type="molecule type" value="Genomic_DNA"/>
</dbReference>
<keyword evidence="2" id="KW-1185">Reference proteome</keyword>
<comment type="caution">
    <text evidence="1">The sequence shown here is derived from an EMBL/GenBank/DDBJ whole genome shotgun (WGS) entry which is preliminary data.</text>
</comment>
<organism evidence="1 2">
    <name type="scientific">Plectonema cf. radiosum LEGE 06105</name>
    <dbReference type="NCBI Taxonomy" id="945769"/>
    <lineage>
        <taxon>Bacteria</taxon>
        <taxon>Bacillati</taxon>
        <taxon>Cyanobacteriota</taxon>
        <taxon>Cyanophyceae</taxon>
        <taxon>Oscillatoriophycideae</taxon>
        <taxon>Oscillatoriales</taxon>
        <taxon>Microcoleaceae</taxon>
        <taxon>Plectonema</taxon>
    </lineage>
</organism>
<gene>
    <name evidence="1" type="ORF">IQ247_07550</name>
</gene>
<dbReference type="AlphaFoldDB" id="A0A8J7F3I7"/>
<sequence length="114" mass="12687">MKNVISLGLLTLSIGLIPIIYHQKVLGKSQLIVQQNNPENVTVSPDFGYIQTRNGRIAINTDKTYSIYNQDDKVVAENISLEELQAKHPELHEIIKDSIAKETLMMDAGIGIGR</sequence>
<dbReference type="Proteomes" id="UP000620559">
    <property type="component" value="Unassembled WGS sequence"/>
</dbReference>
<accession>A0A8J7F3I7</accession>
<evidence type="ECO:0000313" key="2">
    <source>
        <dbReference type="Proteomes" id="UP000620559"/>
    </source>
</evidence>
<evidence type="ECO:0000313" key="1">
    <source>
        <dbReference type="EMBL" id="MBE9212570.1"/>
    </source>
</evidence>
<protein>
    <submittedName>
        <fullName evidence="1">Uncharacterized protein</fullName>
    </submittedName>
</protein>
<proteinExistence type="predicted"/>
<reference evidence="1" key="1">
    <citation type="submission" date="2020-10" db="EMBL/GenBank/DDBJ databases">
        <authorList>
            <person name="Castelo-Branco R."/>
            <person name="Eusebio N."/>
            <person name="Adriana R."/>
            <person name="Vieira A."/>
            <person name="Brugerolle De Fraissinette N."/>
            <person name="Rezende De Castro R."/>
            <person name="Schneider M.P."/>
            <person name="Vasconcelos V."/>
            <person name="Leao P.N."/>
        </authorList>
    </citation>
    <scope>NUCLEOTIDE SEQUENCE</scope>
    <source>
        <strain evidence="1">LEGE 06105</strain>
    </source>
</reference>